<sequence>VQYAGYDKLNWSDQHCHLEFDSWHFGSDMAKVILDSGSHDIHFAWVVCADTLRKKVDVSWLFVVKDDSTLQEIEKLSRKLDPLQSKLCCLQFVNQFVTMFTKQLNHEKYITQLHTLLFGAKQDGVEHATISSPPLSSFSEPFSDRGPVDSAMLQHPISDGHEHQSHDSDEKNAKREDVSSLQQNLLHASHTIAIKDDTSLQIVSDRSPGDHPSHSSMSHPLSTPPSDHFTQDLSEISALNNTTDTTNH</sequence>
<gene>
    <name evidence="2" type="ORF">RFI_20539</name>
</gene>
<protein>
    <submittedName>
        <fullName evidence="2">Uncharacterized protein</fullName>
    </submittedName>
</protein>
<organism evidence="2 3">
    <name type="scientific">Reticulomyxa filosa</name>
    <dbReference type="NCBI Taxonomy" id="46433"/>
    <lineage>
        <taxon>Eukaryota</taxon>
        <taxon>Sar</taxon>
        <taxon>Rhizaria</taxon>
        <taxon>Retaria</taxon>
        <taxon>Foraminifera</taxon>
        <taxon>Monothalamids</taxon>
        <taxon>Reticulomyxidae</taxon>
        <taxon>Reticulomyxa</taxon>
    </lineage>
</organism>
<feature type="compositionally biased region" description="Basic and acidic residues" evidence="1">
    <location>
        <begin position="158"/>
        <end position="178"/>
    </location>
</feature>
<comment type="caution">
    <text evidence="2">The sequence shown here is derived from an EMBL/GenBank/DDBJ whole genome shotgun (WGS) entry which is preliminary data.</text>
</comment>
<feature type="compositionally biased region" description="Low complexity" evidence="1">
    <location>
        <begin position="214"/>
        <end position="226"/>
    </location>
</feature>
<dbReference type="EMBL" id="ASPP01017820">
    <property type="protein sequence ID" value="ETO16801.1"/>
    <property type="molecule type" value="Genomic_DNA"/>
</dbReference>
<accession>X6MT19</accession>
<evidence type="ECO:0000256" key="1">
    <source>
        <dbReference type="SAM" id="MobiDB-lite"/>
    </source>
</evidence>
<name>X6MT19_RETFI</name>
<evidence type="ECO:0000313" key="3">
    <source>
        <dbReference type="Proteomes" id="UP000023152"/>
    </source>
</evidence>
<evidence type="ECO:0000313" key="2">
    <source>
        <dbReference type="EMBL" id="ETO16801.1"/>
    </source>
</evidence>
<feature type="region of interest" description="Disordered" evidence="1">
    <location>
        <begin position="129"/>
        <end position="181"/>
    </location>
</feature>
<feature type="region of interest" description="Disordered" evidence="1">
    <location>
        <begin position="197"/>
        <end position="230"/>
    </location>
</feature>
<dbReference type="AlphaFoldDB" id="X6MT19"/>
<reference evidence="2 3" key="1">
    <citation type="journal article" date="2013" name="Curr. Biol.">
        <title>The Genome of the Foraminiferan Reticulomyxa filosa.</title>
        <authorList>
            <person name="Glockner G."/>
            <person name="Hulsmann N."/>
            <person name="Schleicher M."/>
            <person name="Noegel A.A."/>
            <person name="Eichinger L."/>
            <person name="Gallinger C."/>
            <person name="Pawlowski J."/>
            <person name="Sierra R."/>
            <person name="Euteneuer U."/>
            <person name="Pillet L."/>
            <person name="Moustafa A."/>
            <person name="Platzer M."/>
            <person name="Groth M."/>
            <person name="Szafranski K."/>
            <person name="Schliwa M."/>
        </authorList>
    </citation>
    <scope>NUCLEOTIDE SEQUENCE [LARGE SCALE GENOMIC DNA]</scope>
</reference>
<dbReference type="Proteomes" id="UP000023152">
    <property type="component" value="Unassembled WGS sequence"/>
</dbReference>
<feature type="non-terminal residue" evidence="2">
    <location>
        <position position="1"/>
    </location>
</feature>
<feature type="compositionally biased region" description="Low complexity" evidence="1">
    <location>
        <begin position="131"/>
        <end position="141"/>
    </location>
</feature>
<keyword evidence="3" id="KW-1185">Reference proteome</keyword>
<proteinExistence type="predicted"/>